<organism evidence="1 2">
    <name type="scientific">Tanacetum coccineum</name>
    <dbReference type="NCBI Taxonomy" id="301880"/>
    <lineage>
        <taxon>Eukaryota</taxon>
        <taxon>Viridiplantae</taxon>
        <taxon>Streptophyta</taxon>
        <taxon>Embryophyta</taxon>
        <taxon>Tracheophyta</taxon>
        <taxon>Spermatophyta</taxon>
        <taxon>Magnoliopsida</taxon>
        <taxon>eudicotyledons</taxon>
        <taxon>Gunneridae</taxon>
        <taxon>Pentapetalae</taxon>
        <taxon>asterids</taxon>
        <taxon>campanulids</taxon>
        <taxon>Asterales</taxon>
        <taxon>Asteraceae</taxon>
        <taxon>Asteroideae</taxon>
        <taxon>Anthemideae</taxon>
        <taxon>Anthemidinae</taxon>
        <taxon>Tanacetum</taxon>
    </lineage>
</organism>
<evidence type="ECO:0000313" key="1">
    <source>
        <dbReference type="EMBL" id="GJU10292.1"/>
    </source>
</evidence>
<protein>
    <recommendedName>
        <fullName evidence="3">Rab-GAP TBC domain-containing protein</fullName>
    </recommendedName>
</protein>
<keyword evidence="2" id="KW-1185">Reference proteome</keyword>
<gene>
    <name evidence="1" type="ORF">Tco_1132688</name>
</gene>
<proteinExistence type="predicted"/>
<comment type="caution">
    <text evidence="1">The sequence shown here is derived from an EMBL/GenBank/DDBJ whole genome shotgun (WGS) entry which is preliminary data.</text>
</comment>
<name>A0ABQ5JFF0_9ASTR</name>
<dbReference type="EMBL" id="BQNB010021810">
    <property type="protein sequence ID" value="GJU10292.1"/>
    <property type="molecule type" value="Genomic_DNA"/>
</dbReference>
<accession>A0ABQ5JFF0</accession>
<evidence type="ECO:0000313" key="2">
    <source>
        <dbReference type="Proteomes" id="UP001151760"/>
    </source>
</evidence>
<dbReference type="Proteomes" id="UP001151760">
    <property type="component" value="Unassembled WGS sequence"/>
</dbReference>
<reference evidence="1" key="2">
    <citation type="submission" date="2022-01" db="EMBL/GenBank/DDBJ databases">
        <authorList>
            <person name="Yamashiro T."/>
            <person name="Shiraishi A."/>
            <person name="Satake H."/>
            <person name="Nakayama K."/>
        </authorList>
    </citation>
    <scope>NUCLEOTIDE SEQUENCE</scope>
</reference>
<reference evidence="1" key="1">
    <citation type="journal article" date="2022" name="Int. J. Mol. Sci.">
        <title>Draft Genome of Tanacetum Coccineum: Genomic Comparison of Closely Related Tanacetum-Family Plants.</title>
        <authorList>
            <person name="Yamashiro T."/>
            <person name="Shiraishi A."/>
            <person name="Nakayama K."/>
            <person name="Satake H."/>
        </authorList>
    </citation>
    <scope>NUCLEOTIDE SEQUENCE</scope>
</reference>
<sequence>MRGGAGRRRKWSWELGDKERREGVDVGVRIANIFEVVRKKVREQGKLWWGLEASKWANCCLQTHVTSDLKSSLKFSVLVNGITVEKLIRKGIPPVLRPNVWFTLSGVAKKNSIVPDSYYNDIGLFDMNVLLDFTPGDQFYEIEAITGWMTERDAFQLFGYNLFHVGEGCRDGKGCGSTEVDGRSTYKPLLDLNNDRVIGICLIDAPMISILCENHQQKEKLFQASDLANKEHVSKAEARAC</sequence>
<dbReference type="Gene3D" id="1.10.10.750">
    <property type="entry name" value="Ypt/Rab-GAP domain of gyp1p, domain 1"/>
    <property type="match status" value="1"/>
</dbReference>
<evidence type="ECO:0008006" key="3">
    <source>
        <dbReference type="Google" id="ProtNLM"/>
    </source>
</evidence>